<dbReference type="RefSeq" id="WP_210036938.1">
    <property type="nucleotide sequence ID" value="NZ_JAGINU010000004.1"/>
</dbReference>
<organism evidence="3 4">
    <name type="scientific">Pseudonocardia parietis</name>
    <dbReference type="NCBI Taxonomy" id="570936"/>
    <lineage>
        <taxon>Bacteria</taxon>
        <taxon>Bacillati</taxon>
        <taxon>Actinomycetota</taxon>
        <taxon>Actinomycetes</taxon>
        <taxon>Pseudonocardiales</taxon>
        <taxon>Pseudonocardiaceae</taxon>
        <taxon>Pseudonocardia</taxon>
    </lineage>
</organism>
<comment type="caution">
    <text evidence="3">The sequence shown here is derived from an EMBL/GenBank/DDBJ whole genome shotgun (WGS) entry which is preliminary data.</text>
</comment>
<proteinExistence type="predicted"/>
<evidence type="ECO:0000313" key="4">
    <source>
        <dbReference type="Proteomes" id="UP001519295"/>
    </source>
</evidence>
<gene>
    <name evidence="3" type="ORF">JOF36_007631</name>
</gene>
<feature type="region of interest" description="Disordered" evidence="1">
    <location>
        <begin position="1"/>
        <end position="21"/>
    </location>
</feature>
<protein>
    <recommendedName>
        <fullName evidence="2">Antitoxin VbhA domain-containing protein</fullName>
    </recommendedName>
</protein>
<evidence type="ECO:0000313" key="3">
    <source>
        <dbReference type="EMBL" id="MBP2371858.1"/>
    </source>
</evidence>
<dbReference type="Gene3D" id="1.10.8.1050">
    <property type="entry name" value="Antitoxin VbhA-like"/>
    <property type="match status" value="1"/>
</dbReference>
<dbReference type="Proteomes" id="UP001519295">
    <property type="component" value="Unassembled WGS sequence"/>
</dbReference>
<keyword evidence="4" id="KW-1185">Reference proteome</keyword>
<dbReference type="CDD" id="cd11586">
    <property type="entry name" value="VbhA_like"/>
    <property type="match status" value="1"/>
</dbReference>
<evidence type="ECO:0000256" key="1">
    <source>
        <dbReference type="SAM" id="MobiDB-lite"/>
    </source>
</evidence>
<feature type="domain" description="Antitoxin VbhA" evidence="2">
    <location>
        <begin position="25"/>
        <end position="67"/>
    </location>
</feature>
<sequence length="72" mass="7334">MLDQQNRAGVSIGRAPLPPPTWDHAARDAIASVRAEGLDPGPDTVAALRAIGAGECSAEDAVAAILAPYRTA</sequence>
<dbReference type="InterPro" id="IPR043038">
    <property type="entry name" value="VbhA_sf"/>
</dbReference>
<evidence type="ECO:0000259" key="2">
    <source>
        <dbReference type="Pfam" id="PF18495"/>
    </source>
</evidence>
<name>A0ABS4W7F1_9PSEU</name>
<dbReference type="InterPro" id="IPR033788">
    <property type="entry name" value="VbhA-like"/>
</dbReference>
<dbReference type="InterPro" id="IPR041535">
    <property type="entry name" value="VbhA"/>
</dbReference>
<dbReference type="Pfam" id="PF18495">
    <property type="entry name" value="VbhA"/>
    <property type="match status" value="1"/>
</dbReference>
<dbReference type="EMBL" id="JAGINU010000004">
    <property type="protein sequence ID" value="MBP2371858.1"/>
    <property type="molecule type" value="Genomic_DNA"/>
</dbReference>
<reference evidence="3 4" key="1">
    <citation type="submission" date="2021-03" db="EMBL/GenBank/DDBJ databases">
        <title>Sequencing the genomes of 1000 actinobacteria strains.</title>
        <authorList>
            <person name="Klenk H.-P."/>
        </authorList>
    </citation>
    <scope>NUCLEOTIDE SEQUENCE [LARGE SCALE GENOMIC DNA]</scope>
    <source>
        <strain evidence="3 4">DSM 45256</strain>
    </source>
</reference>
<accession>A0ABS4W7F1</accession>